<name>A0ABW1A4S3_9ACTN</name>
<sequence>MTGTRATTAGPEDAPDGEIRLPRMRSGPQPQHLLLTLLGDYWYGLHDHLPSAALVALLGEFGISPAAARAALNRLARRGVLESSRTGRHTGYGVTRRAPVEVRLGHATRSAILFGGAPPTWDGQWRTVAFSMPEDQRNVRRAVRARLRWLGFAPLFDGVWVSPHEREEEAGRFLSELGIRTYVVMTARIPPGVPQGTAPLDAWDLGTIRAGYDEFIAEWEPLLGRAREGAVGTAEALLSRTGLMYDWMHFPGVDPLLPEELLPADWPRRRAHEIFAELYDSLGPLAETRVRQIIARFSPERAALVRHHTHRGP</sequence>
<dbReference type="Pfam" id="PF08223">
    <property type="entry name" value="PaaX_C"/>
    <property type="match status" value="1"/>
</dbReference>
<proteinExistence type="predicted"/>
<dbReference type="Gene3D" id="1.10.10.10">
    <property type="entry name" value="Winged helix-like DNA-binding domain superfamily/Winged helix DNA-binding domain"/>
    <property type="match status" value="1"/>
</dbReference>
<evidence type="ECO:0000259" key="3">
    <source>
        <dbReference type="Pfam" id="PF08223"/>
    </source>
</evidence>
<feature type="region of interest" description="Disordered" evidence="1">
    <location>
        <begin position="1"/>
        <end position="25"/>
    </location>
</feature>
<dbReference type="RefSeq" id="WP_378286193.1">
    <property type="nucleotide sequence ID" value="NZ_JBHSON010000053.1"/>
</dbReference>
<feature type="domain" description="Transcriptional repressor PaaX-like C-terminal" evidence="3">
    <location>
        <begin position="203"/>
        <end position="288"/>
    </location>
</feature>
<gene>
    <name evidence="5" type="ORF">ACFPZN_32915</name>
</gene>
<dbReference type="Proteomes" id="UP001596074">
    <property type="component" value="Unassembled WGS sequence"/>
</dbReference>
<dbReference type="PANTHER" id="PTHR30319">
    <property type="entry name" value="PHENYLACETIC ACID REGULATOR-RELATED TRANSCRIPTIONAL REPRESSOR"/>
    <property type="match status" value="1"/>
</dbReference>
<evidence type="ECO:0000313" key="6">
    <source>
        <dbReference type="Proteomes" id="UP001596074"/>
    </source>
</evidence>
<feature type="domain" description="Transcriptional repressor PaaX-like central Cas2-like" evidence="4">
    <location>
        <begin position="119"/>
        <end position="185"/>
    </location>
</feature>
<evidence type="ECO:0000313" key="5">
    <source>
        <dbReference type="EMBL" id="MFC5750451.1"/>
    </source>
</evidence>
<dbReference type="Pfam" id="PF20803">
    <property type="entry name" value="PaaX_M"/>
    <property type="match status" value="1"/>
</dbReference>
<dbReference type="InterPro" id="IPR011965">
    <property type="entry name" value="PaaX_trns_reg"/>
</dbReference>
<dbReference type="Pfam" id="PF07848">
    <property type="entry name" value="PaaX"/>
    <property type="match status" value="1"/>
</dbReference>
<evidence type="ECO:0000259" key="4">
    <source>
        <dbReference type="Pfam" id="PF20803"/>
    </source>
</evidence>
<dbReference type="EMBL" id="JBHSON010000053">
    <property type="protein sequence ID" value="MFC5750451.1"/>
    <property type="molecule type" value="Genomic_DNA"/>
</dbReference>
<comment type="caution">
    <text evidence="5">The sequence shown here is derived from an EMBL/GenBank/DDBJ whole genome shotgun (WGS) entry which is preliminary data.</text>
</comment>
<dbReference type="PIRSF" id="PIRSF020623">
    <property type="entry name" value="PaaX"/>
    <property type="match status" value="1"/>
</dbReference>
<dbReference type="InterPro" id="IPR036388">
    <property type="entry name" value="WH-like_DNA-bd_sf"/>
</dbReference>
<dbReference type="InterPro" id="IPR013225">
    <property type="entry name" value="PaaX_C"/>
</dbReference>
<keyword evidence="6" id="KW-1185">Reference proteome</keyword>
<dbReference type="PANTHER" id="PTHR30319:SF1">
    <property type="entry name" value="TRANSCRIPTIONAL REPRESSOR PAAX"/>
    <property type="match status" value="1"/>
</dbReference>
<dbReference type="Gene3D" id="3.30.70.2650">
    <property type="match status" value="1"/>
</dbReference>
<evidence type="ECO:0000259" key="2">
    <source>
        <dbReference type="Pfam" id="PF07848"/>
    </source>
</evidence>
<evidence type="ECO:0000256" key="1">
    <source>
        <dbReference type="SAM" id="MobiDB-lite"/>
    </source>
</evidence>
<dbReference type="InterPro" id="IPR048846">
    <property type="entry name" value="PaaX-like_central"/>
</dbReference>
<feature type="domain" description="Transcriptional repressor PaaX-like N-terminal" evidence="2">
    <location>
        <begin position="32"/>
        <end position="96"/>
    </location>
</feature>
<organism evidence="5 6">
    <name type="scientific">Actinomadura rugatobispora</name>
    <dbReference type="NCBI Taxonomy" id="1994"/>
    <lineage>
        <taxon>Bacteria</taxon>
        <taxon>Bacillati</taxon>
        <taxon>Actinomycetota</taxon>
        <taxon>Actinomycetes</taxon>
        <taxon>Streptosporangiales</taxon>
        <taxon>Thermomonosporaceae</taxon>
        <taxon>Actinomadura</taxon>
    </lineage>
</organism>
<accession>A0ABW1A4S3</accession>
<dbReference type="Gene3D" id="1.20.58.1460">
    <property type="match status" value="1"/>
</dbReference>
<reference evidence="6" key="1">
    <citation type="journal article" date="2019" name="Int. J. Syst. Evol. Microbiol.">
        <title>The Global Catalogue of Microorganisms (GCM) 10K type strain sequencing project: providing services to taxonomists for standard genome sequencing and annotation.</title>
        <authorList>
            <consortium name="The Broad Institute Genomics Platform"/>
            <consortium name="The Broad Institute Genome Sequencing Center for Infectious Disease"/>
            <person name="Wu L."/>
            <person name="Ma J."/>
        </authorList>
    </citation>
    <scope>NUCLEOTIDE SEQUENCE [LARGE SCALE GENOMIC DNA]</scope>
    <source>
        <strain evidence="6">KCTC 42087</strain>
    </source>
</reference>
<protein>
    <submittedName>
        <fullName evidence="5">PaaX family transcriptional regulator C-terminal domain-containing protein</fullName>
    </submittedName>
</protein>
<dbReference type="InterPro" id="IPR012906">
    <property type="entry name" value="PaaX-like_N"/>
</dbReference>